<dbReference type="Proteomes" id="UP000248132">
    <property type="component" value="Unassembled WGS sequence"/>
</dbReference>
<dbReference type="Pfam" id="PF04055">
    <property type="entry name" value="Radical_SAM"/>
    <property type="match status" value="1"/>
</dbReference>
<evidence type="ECO:0000313" key="15">
    <source>
        <dbReference type="EMBL" id="PYG87547.1"/>
    </source>
</evidence>
<protein>
    <recommendedName>
        <fullName evidence="10 11">tRNA-2-methylthio-N(6)-dimethylallyladenosine synthase</fullName>
        <ecNumber evidence="10 11">2.8.4.3</ecNumber>
    </recommendedName>
    <alternativeName>
        <fullName evidence="11">(Dimethylallyl)adenosine tRNA methylthiotransferase MiaB</fullName>
    </alternativeName>
    <alternativeName>
        <fullName evidence="11">tRNA-i(6)A37 methylthiotransferase</fullName>
    </alternativeName>
</protein>
<evidence type="ECO:0000256" key="9">
    <source>
        <dbReference type="ARBA" id="ARBA00023014"/>
    </source>
</evidence>
<dbReference type="PROSITE" id="PS01278">
    <property type="entry name" value="MTTASE_RADICAL"/>
    <property type="match status" value="1"/>
</dbReference>
<dbReference type="NCBIfam" id="TIGR01574">
    <property type="entry name" value="miaB-methiolase"/>
    <property type="match status" value="1"/>
</dbReference>
<dbReference type="InterPro" id="IPR006463">
    <property type="entry name" value="MiaB_methiolase"/>
</dbReference>
<keyword evidence="6 11" id="KW-0819">tRNA processing</keyword>
<dbReference type="InterPro" id="IPR006638">
    <property type="entry name" value="Elp3/MiaA/NifB-like_rSAM"/>
</dbReference>
<evidence type="ECO:0000256" key="7">
    <source>
        <dbReference type="ARBA" id="ARBA00022723"/>
    </source>
</evidence>
<dbReference type="InterPro" id="IPR058240">
    <property type="entry name" value="rSAM_sf"/>
</dbReference>
<dbReference type="CDD" id="cd01335">
    <property type="entry name" value="Radical_SAM"/>
    <property type="match status" value="1"/>
</dbReference>
<evidence type="ECO:0000256" key="1">
    <source>
        <dbReference type="ARBA" id="ARBA00003234"/>
    </source>
</evidence>
<keyword evidence="16" id="KW-1185">Reference proteome</keyword>
<dbReference type="PROSITE" id="PS50926">
    <property type="entry name" value="TRAM"/>
    <property type="match status" value="1"/>
</dbReference>
<dbReference type="Gene3D" id="3.40.50.12160">
    <property type="entry name" value="Methylthiotransferase, N-terminal domain"/>
    <property type="match status" value="1"/>
</dbReference>
<dbReference type="SFLD" id="SFLDG01082">
    <property type="entry name" value="B12-binding_domain_containing"/>
    <property type="match status" value="1"/>
</dbReference>
<dbReference type="SFLD" id="SFLDS00029">
    <property type="entry name" value="Radical_SAM"/>
    <property type="match status" value="1"/>
</dbReference>
<sequence length="478" mass="54376">MSEGKRVTTKVSAEEINRQYKYIEDIKQYNQDIAMKAGKAARYSIETFGCQMNENDSERLAGMLCEMGYSECEVRSDSDLIIFNTCCVRENAEQKVYGHLGALKRLKDTNSKLIIAVCGCMMQQPEVVAHITKTYRHVDIIFGTHNLYKLPELLNTVITTGKTVTDVWDSTGSIAENMPISRKEKIKAWVTVMYGCNNFCSYCIVPYVRGRERSRSLDEIRKEVGELAKEGCKEITLLGQNVNSYGKDLEGDFTFARLLRELDKIEGIERIRFMTSHPKDLSEDLIYAIRDCSKVCEHLHLPVQSGSSKILEDMNRKYTKEKYLGLIDKVKEQIPDIGLTTDIIVGFPGESEEDFRETLEVVSKAEYDMAYTFLYSKRTGTPAAKNPNQVSEDVMKDRFERLLELQNSISLRINNNLLGEEVEVLVEGLSKNSDTTYTGRTRQNKIVNFKGSPDLVGKLVKVKVDTIQTWSLKGRLVQ</sequence>
<dbReference type="SMART" id="SM00729">
    <property type="entry name" value="Elp3"/>
    <property type="match status" value="1"/>
</dbReference>
<dbReference type="EMBL" id="QKMR01000010">
    <property type="protein sequence ID" value="PYG87547.1"/>
    <property type="molecule type" value="Genomic_DNA"/>
</dbReference>
<comment type="catalytic activity">
    <reaction evidence="11">
        <text>N(6)-dimethylallyladenosine(37) in tRNA + (sulfur carrier)-SH + AH2 + 2 S-adenosyl-L-methionine = 2-methylsulfanyl-N(6)-dimethylallyladenosine(37) in tRNA + (sulfur carrier)-H + 5'-deoxyadenosine + L-methionine + A + S-adenosyl-L-homocysteine + 2 H(+)</text>
        <dbReference type="Rhea" id="RHEA:37067"/>
        <dbReference type="Rhea" id="RHEA-COMP:10375"/>
        <dbReference type="Rhea" id="RHEA-COMP:10376"/>
        <dbReference type="Rhea" id="RHEA-COMP:14737"/>
        <dbReference type="Rhea" id="RHEA-COMP:14739"/>
        <dbReference type="ChEBI" id="CHEBI:13193"/>
        <dbReference type="ChEBI" id="CHEBI:15378"/>
        <dbReference type="ChEBI" id="CHEBI:17319"/>
        <dbReference type="ChEBI" id="CHEBI:17499"/>
        <dbReference type="ChEBI" id="CHEBI:29917"/>
        <dbReference type="ChEBI" id="CHEBI:57844"/>
        <dbReference type="ChEBI" id="CHEBI:57856"/>
        <dbReference type="ChEBI" id="CHEBI:59789"/>
        <dbReference type="ChEBI" id="CHEBI:64428"/>
        <dbReference type="ChEBI" id="CHEBI:74415"/>
        <dbReference type="ChEBI" id="CHEBI:74417"/>
        <dbReference type="EC" id="2.8.4.3"/>
    </reaction>
</comment>
<evidence type="ECO:0000256" key="6">
    <source>
        <dbReference type="ARBA" id="ARBA00022694"/>
    </source>
</evidence>
<comment type="subunit">
    <text evidence="11">Monomer.</text>
</comment>
<evidence type="ECO:0000256" key="8">
    <source>
        <dbReference type="ARBA" id="ARBA00023004"/>
    </source>
</evidence>
<comment type="caution">
    <text evidence="15">The sequence shown here is derived from an EMBL/GenBank/DDBJ whole genome shotgun (WGS) entry which is preliminary data.</text>
</comment>
<feature type="domain" description="Radical SAM core" evidence="14">
    <location>
        <begin position="182"/>
        <end position="412"/>
    </location>
</feature>
<dbReference type="PANTHER" id="PTHR43020">
    <property type="entry name" value="CDK5 REGULATORY SUBUNIT-ASSOCIATED PROTEIN 1"/>
    <property type="match status" value="1"/>
</dbReference>
<keyword evidence="7 11" id="KW-0479">Metal-binding</keyword>
<comment type="function">
    <text evidence="1 11">Catalyzes the methylthiolation of N6-(dimethylallyl)adenosine (i(6)A), leading to the formation of 2-methylthio-N6-(dimethylallyl)adenosine (ms(2)i(6)A) at position 37 in tRNAs that read codons beginning with uridine.</text>
</comment>
<dbReference type="GO" id="GO:0005829">
    <property type="term" value="C:cytosol"/>
    <property type="evidence" value="ECO:0007669"/>
    <property type="project" value="TreeGrafter"/>
</dbReference>
<gene>
    <name evidence="11" type="primary">miaB</name>
    <name evidence="15" type="ORF">LY28_01915</name>
</gene>
<dbReference type="RefSeq" id="WP_242981205.1">
    <property type="nucleotide sequence ID" value="NZ_QKMR01000010.1"/>
</dbReference>
<feature type="domain" description="MTTase N-terminal" evidence="13">
    <location>
        <begin position="41"/>
        <end position="159"/>
    </location>
</feature>
<dbReference type="FunFam" id="3.80.30.20:FF:000001">
    <property type="entry name" value="tRNA-2-methylthio-N(6)-dimethylallyladenosine synthase 2"/>
    <property type="match status" value="1"/>
</dbReference>
<feature type="binding site" evidence="11">
    <location>
        <position position="86"/>
    </location>
    <ligand>
        <name>[4Fe-4S] cluster</name>
        <dbReference type="ChEBI" id="CHEBI:49883"/>
        <label>1</label>
    </ligand>
</feature>
<dbReference type="InterPro" id="IPR038135">
    <property type="entry name" value="Methylthiotransferase_N_sf"/>
</dbReference>
<feature type="binding site" evidence="11">
    <location>
        <position position="50"/>
    </location>
    <ligand>
        <name>[4Fe-4S] cluster</name>
        <dbReference type="ChEBI" id="CHEBI:49883"/>
        <label>1</label>
    </ligand>
</feature>
<dbReference type="PROSITE" id="PS51449">
    <property type="entry name" value="MTTASE_N"/>
    <property type="match status" value="1"/>
</dbReference>
<dbReference type="GO" id="GO:0035597">
    <property type="term" value="F:tRNA-2-methylthio-N(6)-dimethylallyladenosine(37) synthase activity"/>
    <property type="evidence" value="ECO:0007669"/>
    <property type="project" value="UniProtKB-EC"/>
</dbReference>
<keyword evidence="9 11" id="KW-0411">Iron-sulfur</keyword>
<keyword evidence="4 11" id="KW-0808">Transferase</keyword>
<dbReference type="HAMAP" id="MF_01864">
    <property type="entry name" value="tRNA_metthiotr_MiaB"/>
    <property type="match status" value="1"/>
</dbReference>
<dbReference type="PROSITE" id="PS51918">
    <property type="entry name" value="RADICAL_SAM"/>
    <property type="match status" value="1"/>
</dbReference>
<dbReference type="InterPro" id="IPR002792">
    <property type="entry name" value="TRAM_dom"/>
</dbReference>
<keyword evidence="5 11" id="KW-0949">S-adenosyl-L-methionine</keyword>
<dbReference type="NCBIfam" id="TIGR00089">
    <property type="entry name" value="MiaB/RimO family radical SAM methylthiotransferase"/>
    <property type="match status" value="1"/>
</dbReference>
<dbReference type="InterPro" id="IPR023404">
    <property type="entry name" value="rSAM_horseshoe"/>
</dbReference>
<dbReference type="EC" id="2.8.4.3" evidence="10 11"/>
<evidence type="ECO:0000256" key="5">
    <source>
        <dbReference type="ARBA" id="ARBA00022691"/>
    </source>
</evidence>
<dbReference type="GO" id="GO:0046872">
    <property type="term" value="F:metal ion binding"/>
    <property type="evidence" value="ECO:0007669"/>
    <property type="project" value="UniProtKB-KW"/>
</dbReference>
<feature type="binding site" evidence="11">
    <location>
        <position position="120"/>
    </location>
    <ligand>
        <name>[4Fe-4S] cluster</name>
        <dbReference type="ChEBI" id="CHEBI:49883"/>
        <label>1</label>
    </ligand>
</feature>
<feature type="domain" description="TRAM" evidence="12">
    <location>
        <begin position="415"/>
        <end position="478"/>
    </location>
</feature>
<keyword evidence="2 11" id="KW-0004">4Fe-4S</keyword>
<feature type="binding site" evidence="11">
    <location>
        <position position="203"/>
    </location>
    <ligand>
        <name>[4Fe-4S] cluster</name>
        <dbReference type="ChEBI" id="CHEBI:49883"/>
        <label>2</label>
        <note>4Fe-4S-S-AdoMet</note>
    </ligand>
</feature>
<keyword evidence="3 11" id="KW-0963">Cytoplasm</keyword>
<comment type="subcellular location">
    <subcellularLocation>
        <location evidence="11">Cytoplasm</location>
    </subcellularLocation>
</comment>
<dbReference type="InterPro" id="IPR020612">
    <property type="entry name" value="Methylthiotransferase_CS"/>
</dbReference>
<evidence type="ECO:0000256" key="2">
    <source>
        <dbReference type="ARBA" id="ARBA00022485"/>
    </source>
</evidence>
<dbReference type="SFLD" id="SFLDG01061">
    <property type="entry name" value="methylthiotransferase"/>
    <property type="match status" value="1"/>
</dbReference>
<evidence type="ECO:0000259" key="14">
    <source>
        <dbReference type="PROSITE" id="PS51918"/>
    </source>
</evidence>
<proteinExistence type="inferred from homology"/>
<dbReference type="AlphaFoldDB" id="A0A318XXM0"/>
<dbReference type="SUPFAM" id="SSF102114">
    <property type="entry name" value="Radical SAM enzymes"/>
    <property type="match status" value="1"/>
</dbReference>
<dbReference type="InterPro" id="IPR005839">
    <property type="entry name" value="Methylthiotransferase"/>
</dbReference>
<evidence type="ECO:0000259" key="13">
    <source>
        <dbReference type="PROSITE" id="PS51449"/>
    </source>
</evidence>
<evidence type="ECO:0000259" key="12">
    <source>
        <dbReference type="PROSITE" id="PS50926"/>
    </source>
</evidence>
<dbReference type="GO" id="GO:0051539">
    <property type="term" value="F:4 iron, 4 sulfur cluster binding"/>
    <property type="evidence" value="ECO:0007669"/>
    <property type="project" value="UniProtKB-UniRule"/>
</dbReference>
<dbReference type="Pfam" id="PF00919">
    <property type="entry name" value="UPF0004"/>
    <property type="match status" value="1"/>
</dbReference>
<dbReference type="Gene3D" id="3.80.30.20">
    <property type="entry name" value="tm_1862 like domain"/>
    <property type="match status" value="1"/>
</dbReference>
<feature type="binding site" evidence="11">
    <location>
        <position position="196"/>
    </location>
    <ligand>
        <name>[4Fe-4S] cluster</name>
        <dbReference type="ChEBI" id="CHEBI:49883"/>
        <label>2</label>
        <note>4Fe-4S-S-AdoMet</note>
    </ligand>
</feature>
<evidence type="ECO:0000256" key="4">
    <source>
        <dbReference type="ARBA" id="ARBA00022679"/>
    </source>
</evidence>
<dbReference type="Pfam" id="PF01938">
    <property type="entry name" value="TRAM"/>
    <property type="match status" value="1"/>
</dbReference>
<evidence type="ECO:0000256" key="11">
    <source>
        <dbReference type="HAMAP-Rule" id="MF_01864"/>
    </source>
</evidence>
<dbReference type="InterPro" id="IPR007197">
    <property type="entry name" value="rSAM"/>
</dbReference>
<organism evidence="15 16">
    <name type="scientific">Ruminiclostridium sufflavum DSM 19573</name>
    <dbReference type="NCBI Taxonomy" id="1121337"/>
    <lineage>
        <taxon>Bacteria</taxon>
        <taxon>Bacillati</taxon>
        <taxon>Bacillota</taxon>
        <taxon>Clostridia</taxon>
        <taxon>Eubacteriales</taxon>
        <taxon>Oscillospiraceae</taxon>
        <taxon>Ruminiclostridium</taxon>
    </lineage>
</organism>
<comment type="similarity">
    <text evidence="11">Belongs to the methylthiotransferase family. MiaB subfamily.</text>
</comment>
<reference evidence="15 16" key="1">
    <citation type="submission" date="2018-06" db="EMBL/GenBank/DDBJ databases">
        <title>Genomic Encyclopedia of Type Strains, Phase I: the one thousand microbial genomes (KMG-I) project.</title>
        <authorList>
            <person name="Kyrpides N."/>
        </authorList>
    </citation>
    <scope>NUCLEOTIDE SEQUENCE [LARGE SCALE GENOMIC DNA]</scope>
    <source>
        <strain evidence="15 16">DSM 19573</strain>
    </source>
</reference>
<name>A0A318XXM0_9FIRM</name>
<dbReference type="FunFam" id="3.40.50.12160:FF:000006">
    <property type="entry name" value="tRNA-2-methylthio-N(6)-dimethylallyladenosine synthase"/>
    <property type="match status" value="1"/>
</dbReference>
<dbReference type="SFLD" id="SFLDF00273">
    <property type="entry name" value="(dimethylallyl)adenosine_tRNA"/>
    <property type="match status" value="1"/>
</dbReference>
<dbReference type="InterPro" id="IPR013848">
    <property type="entry name" value="Methylthiotransferase_N"/>
</dbReference>
<comment type="cofactor">
    <cofactor evidence="11">
        <name>[4Fe-4S] cluster</name>
        <dbReference type="ChEBI" id="CHEBI:49883"/>
    </cofactor>
    <text evidence="11">Binds 2 [4Fe-4S] clusters. One cluster is coordinated with 3 cysteines and an exchangeable S-adenosyl-L-methionine.</text>
</comment>
<feature type="binding site" evidence="11">
    <location>
        <position position="200"/>
    </location>
    <ligand>
        <name>[4Fe-4S] cluster</name>
        <dbReference type="ChEBI" id="CHEBI:49883"/>
        <label>2</label>
        <note>4Fe-4S-S-AdoMet</note>
    </ligand>
</feature>
<keyword evidence="8 11" id="KW-0408">Iron</keyword>
<evidence type="ECO:0000256" key="10">
    <source>
        <dbReference type="ARBA" id="ARBA00033765"/>
    </source>
</evidence>
<dbReference type="PANTHER" id="PTHR43020:SF2">
    <property type="entry name" value="MITOCHONDRIAL TRNA METHYLTHIOTRANSFERASE CDK5RAP1"/>
    <property type="match status" value="1"/>
</dbReference>
<evidence type="ECO:0000256" key="3">
    <source>
        <dbReference type="ARBA" id="ARBA00022490"/>
    </source>
</evidence>
<accession>A0A318XXM0</accession>
<evidence type="ECO:0000313" key="16">
    <source>
        <dbReference type="Proteomes" id="UP000248132"/>
    </source>
</evidence>